<evidence type="ECO:0000256" key="5">
    <source>
        <dbReference type="ARBA" id="ARBA00022857"/>
    </source>
</evidence>
<feature type="binding site" evidence="8">
    <location>
        <position position="185"/>
    </location>
    <ligand>
        <name>NAD(+)</name>
        <dbReference type="ChEBI" id="CHEBI:57540"/>
    </ligand>
</feature>
<evidence type="ECO:0000256" key="6">
    <source>
        <dbReference type="ARBA" id="ARBA00023027"/>
    </source>
</evidence>
<feature type="binding site" evidence="8">
    <location>
        <begin position="45"/>
        <end position="46"/>
    </location>
    <ligand>
        <name>NAD(+)</name>
        <dbReference type="ChEBI" id="CHEBI:57540"/>
    </ligand>
</feature>
<evidence type="ECO:0000256" key="8">
    <source>
        <dbReference type="HAMAP-Rule" id="MF_00361"/>
    </source>
</evidence>
<dbReference type="GO" id="GO:0005737">
    <property type="term" value="C:cytoplasm"/>
    <property type="evidence" value="ECO:0007669"/>
    <property type="project" value="UniProtKB-SubCell"/>
</dbReference>
<evidence type="ECO:0000256" key="7">
    <source>
        <dbReference type="ARBA" id="ARBA00047925"/>
    </source>
</evidence>
<dbReference type="GO" id="GO:0019674">
    <property type="term" value="P:NAD+ metabolic process"/>
    <property type="evidence" value="ECO:0007669"/>
    <property type="project" value="InterPro"/>
</dbReference>
<name>A0A6G7KBA6_9LACT</name>
<dbReference type="EC" id="2.7.1.23" evidence="8"/>
<dbReference type="GO" id="GO:0003951">
    <property type="term" value="F:NAD+ kinase activity"/>
    <property type="evidence" value="ECO:0007669"/>
    <property type="project" value="UniProtKB-UniRule"/>
</dbReference>
<dbReference type="Gene3D" id="2.60.200.30">
    <property type="entry name" value="Probable inorganic polyphosphate/atp-NAD kinase, domain 2"/>
    <property type="match status" value="1"/>
</dbReference>
<dbReference type="GO" id="GO:0005524">
    <property type="term" value="F:ATP binding"/>
    <property type="evidence" value="ECO:0007669"/>
    <property type="project" value="UniProtKB-KW"/>
</dbReference>
<evidence type="ECO:0000256" key="3">
    <source>
        <dbReference type="ARBA" id="ARBA00022777"/>
    </source>
</evidence>
<comment type="catalytic activity">
    <reaction evidence="7 8">
        <text>NAD(+) + ATP = ADP + NADP(+) + H(+)</text>
        <dbReference type="Rhea" id="RHEA:18629"/>
        <dbReference type="ChEBI" id="CHEBI:15378"/>
        <dbReference type="ChEBI" id="CHEBI:30616"/>
        <dbReference type="ChEBI" id="CHEBI:57540"/>
        <dbReference type="ChEBI" id="CHEBI:58349"/>
        <dbReference type="ChEBI" id="CHEBI:456216"/>
        <dbReference type="EC" id="2.7.1.23"/>
    </reaction>
</comment>
<evidence type="ECO:0000313" key="10">
    <source>
        <dbReference type="Proteomes" id="UP000501451"/>
    </source>
</evidence>
<dbReference type="InterPro" id="IPR016064">
    <property type="entry name" value="NAD/diacylglycerol_kinase_sf"/>
</dbReference>
<proteinExistence type="inferred from homology"/>
<comment type="cofactor">
    <cofactor evidence="8">
        <name>a divalent metal cation</name>
        <dbReference type="ChEBI" id="CHEBI:60240"/>
    </cofactor>
</comment>
<evidence type="ECO:0000313" key="9">
    <source>
        <dbReference type="EMBL" id="QII82549.1"/>
    </source>
</evidence>
<comment type="function">
    <text evidence="8">Involved in the regulation of the intracellular balance of NAD and NADP, and is a key enzyme in the biosynthesis of NADP. Catalyzes specifically the phosphorylation on 2'-hydroxyl of the adenosine moiety of NAD to yield NADP.</text>
</comment>
<reference evidence="9 10" key="1">
    <citation type="journal article" date="2017" name="Int. J. Syst. Evol. Microbiol.">
        <title>Jeotgalibaca porci sp. nov. and Jeotgalibaca arthritidis sp. nov., isolated from pigs, and emended description of the genus Jeotgalibaca.</title>
        <authorList>
            <person name="Zamora L."/>
            <person name="Perez-Sancho M."/>
            <person name="Dominguez L."/>
            <person name="Fernandez-Garayzabal J.F."/>
            <person name="Vela A.I."/>
        </authorList>
    </citation>
    <scope>NUCLEOTIDE SEQUENCE [LARGE SCALE GENOMIC DNA]</scope>
    <source>
        <strain evidence="9 10">CECT 9157</strain>
    </source>
</reference>
<keyword evidence="3 8" id="KW-0418">Kinase</keyword>
<keyword evidence="8" id="KW-0963">Cytoplasm</keyword>
<feature type="active site" description="Proton acceptor" evidence="8">
    <location>
        <position position="45"/>
    </location>
</feature>
<comment type="similarity">
    <text evidence="8">Belongs to the NAD kinase family.</text>
</comment>
<feature type="binding site" evidence="8">
    <location>
        <position position="148"/>
    </location>
    <ligand>
        <name>NAD(+)</name>
        <dbReference type="ChEBI" id="CHEBI:57540"/>
    </ligand>
</feature>
<dbReference type="SUPFAM" id="SSF111331">
    <property type="entry name" value="NAD kinase/diacylglycerol kinase-like"/>
    <property type="match status" value="1"/>
</dbReference>
<dbReference type="InterPro" id="IPR002504">
    <property type="entry name" value="NADK"/>
</dbReference>
<feature type="binding site" evidence="8">
    <location>
        <begin position="122"/>
        <end position="123"/>
    </location>
    <ligand>
        <name>NAD(+)</name>
        <dbReference type="ChEBI" id="CHEBI:57540"/>
    </ligand>
</feature>
<keyword evidence="2 8" id="KW-0547">Nucleotide-binding</keyword>
<dbReference type="Proteomes" id="UP000501451">
    <property type="component" value="Chromosome"/>
</dbReference>
<dbReference type="RefSeq" id="WP_166163002.1">
    <property type="nucleotide sequence ID" value="NZ_CP049740.1"/>
</dbReference>
<accession>A0A6G7KBA6</accession>
<dbReference type="InterPro" id="IPR017437">
    <property type="entry name" value="ATP-NAD_kinase_PpnK-typ_C"/>
</dbReference>
<keyword evidence="4 8" id="KW-0067">ATP-binding</keyword>
<dbReference type="GO" id="GO:0051287">
    <property type="term" value="F:NAD binding"/>
    <property type="evidence" value="ECO:0007669"/>
    <property type="project" value="UniProtKB-ARBA"/>
</dbReference>
<evidence type="ECO:0000256" key="1">
    <source>
        <dbReference type="ARBA" id="ARBA00022679"/>
    </source>
</evidence>
<comment type="caution">
    <text evidence="8">Lacks conserved residue(s) required for the propagation of feature annotation.</text>
</comment>
<keyword evidence="5 8" id="KW-0521">NADP</keyword>
<keyword evidence="1 8" id="KW-0808">Transferase</keyword>
<dbReference type="EMBL" id="CP049740">
    <property type="protein sequence ID" value="QII82549.1"/>
    <property type="molecule type" value="Genomic_DNA"/>
</dbReference>
<dbReference type="Pfam" id="PF20143">
    <property type="entry name" value="NAD_kinase_C"/>
    <property type="match status" value="1"/>
</dbReference>
<dbReference type="AlphaFoldDB" id="A0A6G7KBA6"/>
<dbReference type="HAMAP" id="MF_00361">
    <property type="entry name" value="NAD_kinase"/>
    <property type="match status" value="1"/>
</dbReference>
<dbReference type="GO" id="GO:0046872">
    <property type="term" value="F:metal ion binding"/>
    <property type="evidence" value="ECO:0007669"/>
    <property type="project" value="UniProtKB-UniRule"/>
</dbReference>
<keyword evidence="6 8" id="KW-0520">NAD</keyword>
<dbReference type="Gene3D" id="3.40.50.10330">
    <property type="entry name" value="Probable inorganic polyphosphate/atp-NAD kinase, domain 1"/>
    <property type="match status" value="1"/>
</dbReference>
<evidence type="ECO:0000256" key="4">
    <source>
        <dbReference type="ARBA" id="ARBA00022840"/>
    </source>
</evidence>
<dbReference type="KEGG" id="jar:G7057_09005"/>
<sequence length="268" mass="30417">MKVALVNNHTAESIKLAEEFLSKIKAKGIQLDDENPNLVVTIGGDGTLLSAFHKYQHLLSTVRFVGVHTGHLGFYTDWRDYEIDDLIESLEHDRGESVSYPLLDIRIDYRDSDQSDRLIALNEAVLKKVDGTMVCEVFVKDELFETFRGDGLCVATPTGSTGISKSLGGAVIHPRTEAIQLTEMASVNNRVYRTLSSPMIIAKDEWIVVKPIEEHGLIVTVDHLTFRDKHIEKLVYRVANEKVHFARYRHMHFWNRVENAFIGIANKR</sequence>
<dbReference type="Pfam" id="PF01513">
    <property type="entry name" value="NAD_kinase"/>
    <property type="match status" value="1"/>
</dbReference>
<keyword evidence="10" id="KW-1185">Reference proteome</keyword>
<protein>
    <recommendedName>
        <fullName evidence="8">NAD kinase</fullName>
        <ecNumber evidence="8">2.7.1.23</ecNumber>
    </recommendedName>
    <alternativeName>
        <fullName evidence="8">ATP-dependent NAD kinase</fullName>
    </alternativeName>
</protein>
<feature type="binding site" evidence="8">
    <location>
        <position position="150"/>
    </location>
    <ligand>
        <name>NAD(+)</name>
        <dbReference type="ChEBI" id="CHEBI:57540"/>
    </ligand>
</feature>
<dbReference type="PANTHER" id="PTHR20275:SF0">
    <property type="entry name" value="NAD KINASE"/>
    <property type="match status" value="1"/>
</dbReference>
<dbReference type="GO" id="GO:0006741">
    <property type="term" value="P:NADP+ biosynthetic process"/>
    <property type="evidence" value="ECO:0007669"/>
    <property type="project" value="UniProtKB-UniRule"/>
</dbReference>
<comment type="subcellular location">
    <subcellularLocation>
        <location evidence="8">Cytoplasm</location>
    </subcellularLocation>
</comment>
<gene>
    <name evidence="8" type="primary">nadK</name>
    <name evidence="9" type="ORF">G7057_09005</name>
</gene>
<dbReference type="InterPro" id="IPR017438">
    <property type="entry name" value="ATP-NAD_kinase_N"/>
</dbReference>
<evidence type="ECO:0000256" key="2">
    <source>
        <dbReference type="ARBA" id="ARBA00022741"/>
    </source>
</evidence>
<dbReference type="NCBIfam" id="NF003424">
    <property type="entry name" value="PRK04885.1"/>
    <property type="match status" value="1"/>
</dbReference>
<dbReference type="PANTHER" id="PTHR20275">
    <property type="entry name" value="NAD KINASE"/>
    <property type="match status" value="1"/>
</dbReference>
<organism evidence="9 10">
    <name type="scientific">Jeotgalibaca arthritidis</name>
    <dbReference type="NCBI Taxonomy" id="1868794"/>
    <lineage>
        <taxon>Bacteria</taxon>
        <taxon>Bacillati</taxon>
        <taxon>Bacillota</taxon>
        <taxon>Bacilli</taxon>
        <taxon>Lactobacillales</taxon>
        <taxon>Carnobacteriaceae</taxon>
        <taxon>Jeotgalibaca</taxon>
    </lineage>
</organism>